<organism evidence="1 2">
    <name type="scientific">Thelephora ganbajun</name>
    <name type="common">Ganba fungus</name>
    <dbReference type="NCBI Taxonomy" id="370292"/>
    <lineage>
        <taxon>Eukaryota</taxon>
        <taxon>Fungi</taxon>
        <taxon>Dikarya</taxon>
        <taxon>Basidiomycota</taxon>
        <taxon>Agaricomycotina</taxon>
        <taxon>Agaricomycetes</taxon>
        <taxon>Thelephorales</taxon>
        <taxon>Thelephoraceae</taxon>
        <taxon>Thelephora</taxon>
    </lineage>
</organism>
<reference evidence="1" key="2">
    <citation type="journal article" date="2020" name="Nat. Commun.">
        <title>Large-scale genome sequencing of mycorrhizal fungi provides insights into the early evolution of symbiotic traits.</title>
        <authorList>
            <person name="Miyauchi S."/>
            <person name="Kiss E."/>
            <person name="Kuo A."/>
            <person name="Drula E."/>
            <person name="Kohler A."/>
            <person name="Sanchez-Garcia M."/>
            <person name="Morin E."/>
            <person name="Andreopoulos B."/>
            <person name="Barry K.W."/>
            <person name="Bonito G."/>
            <person name="Buee M."/>
            <person name="Carver A."/>
            <person name="Chen C."/>
            <person name="Cichocki N."/>
            <person name="Clum A."/>
            <person name="Culley D."/>
            <person name="Crous P.W."/>
            <person name="Fauchery L."/>
            <person name="Girlanda M."/>
            <person name="Hayes R.D."/>
            <person name="Keri Z."/>
            <person name="LaButti K."/>
            <person name="Lipzen A."/>
            <person name="Lombard V."/>
            <person name="Magnuson J."/>
            <person name="Maillard F."/>
            <person name="Murat C."/>
            <person name="Nolan M."/>
            <person name="Ohm R.A."/>
            <person name="Pangilinan J."/>
            <person name="Pereira M.F."/>
            <person name="Perotto S."/>
            <person name="Peter M."/>
            <person name="Pfister S."/>
            <person name="Riley R."/>
            <person name="Sitrit Y."/>
            <person name="Stielow J.B."/>
            <person name="Szollosi G."/>
            <person name="Zifcakova L."/>
            <person name="Stursova M."/>
            <person name="Spatafora J.W."/>
            <person name="Tedersoo L."/>
            <person name="Vaario L.M."/>
            <person name="Yamada A."/>
            <person name="Yan M."/>
            <person name="Wang P."/>
            <person name="Xu J."/>
            <person name="Bruns T."/>
            <person name="Baldrian P."/>
            <person name="Vilgalys R."/>
            <person name="Dunand C."/>
            <person name="Henrissat B."/>
            <person name="Grigoriev I.V."/>
            <person name="Hibbett D."/>
            <person name="Nagy L.G."/>
            <person name="Martin F.M."/>
        </authorList>
    </citation>
    <scope>NUCLEOTIDE SEQUENCE</scope>
    <source>
        <strain evidence="1">P2</strain>
    </source>
</reference>
<sequence length="954" mass="103167">MPSAIVTTFLILTAILVLLPSEVAAFGAGGIPGFSYLNGKAFRHGDIENTLLELIKAVGHSRGGGGLLGFAQNVISAATGGAKFSKEDVKHVYFGNWLRDYSQAMDIAGLSKLSADTITLIIGVLAFLEFGFATNEYEVTQDRLGVYLPVEHIDNPRHASDKEGDARKYNQKLRPPVDPRELEIDSRTGMKNYMATEDRGWDTSTAFIRRSLRECIQKGRSAGGREGAELWEAYRLLGQGLHTLEDFTAHSNWIEIALRKLGHSEIFCHVGDNVYVDSPNGRVPPIVTGTFGGADFFHSLLGETTDKISQSSVTDLSAKMSNQNNNALAGLKDILSKLKTLSGNNSDSELNHAEEMKRKSEAYHFDPNRALPPEVVKNLKEVLKFHDDVMREIVKKMEMIPGLTDLIDGLSNALNAFVYTVIAPYVTPVLTQVVSAVGEGSSAVISSSDQWEVFNNPNASDPTHSVLSKDHFGIILNEPAGKVAKVVVEHAVTLIVEAWSNNSNPDDVINRILEAFHHPYYNNGRSEIQNRMIGVVEQWLGGVGHSEVQRTIQCLSKDAVREGRNKHQGESPDGHGSNAGNSAGYSTGTHTGGTYGGGSIQQSKASDLLQDTISTGSGGNEHGGSSYGRSDDNFYGNKQSSYGRSNDGSYGNTQSSYGRPDDNYGGGKQSTYGRSDDNYGGNRQGGYGRSDDNSYGGNKQSSYGPSDDGPYGNTQSNYGRSDNNYGGGKQSGYGRSDDSSYGGNKQSSYGQSDNKSYENTQSGYGRSDDSYGGNRGSYGRSDGNNYNRSENTYGSSTTRYGGSGGSYSSRRNDDDSSYDTSSYRPGYQPSYQPLEDTYSSGKTYSSGDTYSSGGGYGGGRQTESSYNTSSSYGGGDNSYSSNERSGHGGGGHRGGGHGEKHHHKKHHDDDETYGAERLNLRDDDDDKRHRGHGRGDYGRSEGYGSRRYGGSDDY</sequence>
<name>A0ACB6ZX59_THEGA</name>
<protein>
    <submittedName>
        <fullName evidence="1">Het-C-domain-containing protein</fullName>
    </submittedName>
</protein>
<dbReference type="EMBL" id="MU117961">
    <property type="protein sequence ID" value="KAF9654192.1"/>
    <property type="molecule type" value="Genomic_DNA"/>
</dbReference>
<evidence type="ECO:0000313" key="2">
    <source>
        <dbReference type="Proteomes" id="UP000886501"/>
    </source>
</evidence>
<keyword evidence="2" id="KW-1185">Reference proteome</keyword>
<dbReference type="Proteomes" id="UP000886501">
    <property type="component" value="Unassembled WGS sequence"/>
</dbReference>
<comment type="caution">
    <text evidence="1">The sequence shown here is derived from an EMBL/GenBank/DDBJ whole genome shotgun (WGS) entry which is preliminary data.</text>
</comment>
<gene>
    <name evidence="1" type="ORF">BDM02DRAFT_3195151</name>
</gene>
<proteinExistence type="predicted"/>
<accession>A0ACB6ZX59</accession>
<reference evidence="1" key="1">
    <citation type="submission" date="2019-10" db="EMBL/GenBank/DDBJ databases">
        <authorList>
            <consortium name="DOE Joint Genome Institute"/>
            <person name="Kuo A."/>
            <person name="Miyauchi S."/>
            <person name="Kiss E."/>
            <person name="Drula E."/>
            <person name="Kohler A."/>
            <person name="Sanchez-Garcia M."/>
            <person name="Andreopoulos B."/>
            <person name="Barry K.W."/>
            <person name="Bonito G."/>
            <person name="Buee M."/>
            <person name="Carver A."/>
            <person name="Chen C."/>
            <person name="Cichocki N."/>
            <person name="Clum A."/>
            <person name="Culley D."/>
            <person name="Crous P.W."/>
            <person name="Fauchery L."/>
            <person name="Girlanda M."/>
            <person name="Hayes R."/>
            <person name="Keri Z."/>
            <person name="Labutti K."/>
            <person name="Lipzen A."/>
            <person name="Lombard V."/>
            <person name="Magnuson J."/>
            <person name="Maillard F."/>
            <person name="Morin E."/>
            <person name="Murat C."/>
            <person name="Nolan M."/>
            <person name="Ohm R."/>
            <person name="Pangilinan J."/>
            <person name="Pereira M."/>
            <person name="Perotto S."/>
            <person name="Peter M."/>
            <person name="Riley R."/>
            <person name="Sitrit Y."/>
            <person name="Stielow B."/>
            <person name="Szollosi G."/>
            <person name="Zifcakova L."/>
            <person name="Stursova M."/>
            <person name="Spatafora J.W."/>
            <person name="Tedersoo L."/>
            <person name="Vaario L.-M."/>
            <person name="Yamada A."/>
            <person name="Yan M."/>
            <person name="Wang P."/>
            <person name="Xu J."/>
            <person name="Bruns T."/>
            <person name="Baldrian P."/>
            <person name="Vilgalys R."/>
            <person name="Henrissat B."/>
            <person name="Grigoriev I.V."/>
            <person name="Hibbett D."/>
            <person name="Nagy L.G."/>
            <person name="Martin F.M."/>
        </authorList>
    </citation>
    <scope>NUCLEOTIDE SEQUENCE</scope>
    <source>
        <strain evidence="1">P2</strain>
    </source>
</reference>
<evidence type="ECO:0000313" key="1">
    <source>
        <dbReference type="EMBL" id="KAF9654192.1"/>
    </source>
</evidence>